<dbReference type="InterPro" id="IPR051908">
    <property type="entry name" value="Ribosomal_N-acetyltransferase"/>
</dbReference>
<dbReference type="InterPro" id="IPR000182">
    <property type="entry name" value="GNAT_dom"/>
</dbReference>
<dbReference type="Gene3D" id="3.40.630.30">
    <property type="match status" value="1"/>
</dbReference>
<dbReference type="SUPFAM" id="SSF55729">
    <property type="entry name" value="Acyl-CoA N-acyltransferases (Nat)"/>
    <property type="match status" value="1"/>
</dbReference>
<dbReference type="PANTHER" id="PTHR43441">
    <property type="entry name" value="RIBOSOMAL-PROTEIN-SERINE ACETYLTRANSFERASE"/>
    <property type="match status" value="1"/>
</dbReference>
<evidence type="ECO:0000259" key="1">
    <source>
        <dbReference type="PROSITE" id="PS51186"/>
    </source>
</evidence>
<dbReference type="PROSITE" id="PS51186">
    <property type="entry name" value="GNAT"/>
    <property type="match status" value="1"/>
</dbReference>
<dbReference type="Proteomes" id="UP001153050">
    <property type="component" value="Unassembled WGS sequence"/>
</dbReference>
<name>A0ABM9E318_9HYPH</name>
<dbReference type="PANTHER" id="PTHR43441:SF2">
    <property type="entry name" value="FAMILY ACETYLTRANSFERASE, PUTATIVE (AFU_ORTHOLOGUE AFUA_7G00850)-RELATED"/>
    <property type="match status" value="1"/>
</dbReference>
<accession>A0ABM9E318</accession>
<gene>
    <name evidence="2" type="ORF">MES5069_380007</name>
</gene>
<reference evidence="2 3" key="1">
    <citation type="submission" date="2022-03" db="EMBL/GenBank/DDBJ databases">
        <authorList>
            <person name="Brunel B."/>
        </authorList>
    </citation>
    <scope>NUCLEOTIDE SEQUENCE [LARGE SCALE GENOMIC DNA]</scope>
    <source>
        <strain evidence="2">STM5069sample</strain>
    </source>
</reference>
<feature type="domain" description="N-acetyltransferase" evidence="1">
    <location>
        <begin position="51"/>
        <end position="206"/>
    </location>
</feature>
<protein>
    <submittedName>
        <fullName evidence="2">N-acetyltransferase domain-containing protein</fullName>
    </submittedName>
</protein>
<dbReference type="Pfam" id="PF13302">
    <property type="entry name" value="Acetyltransf_3"/>
    <property type="match status" value="1"/>
</dbReference>
<dbReference type="EMBL" id="CAKXZT010000133">
    <property type="protein sequence ID" value="CAH2403468.1"/>
    <property type="molecule type" value="Genomic_DNA"/>
</dbReference>
<organism evidence="2 3">
    <name type="scientific">Mesorhizobium escarrei</name>
    <dbReference type="NCBI Taxonomy" id="666018"/>
    <lineage>
        <taxon>Bacteria</taxon>
        <taxon>Pseudomonadati</taxon>
        <taxon>Pseudomonadota</taxon>
        <taxon>Alphaproteobacteria</taxon>
        <taxon>Hyphomicrobiales</taxon>
        <taxon>Phyllobacteriaceae</taxon>
        <taxon>Mesorhizobium</taxon>
    </lineage>
</organism>
<keyword evidence="3" id="KW-1185">Reference proteome</keyword>
<dbReference type="InterPro" id="IPR016181">
    <property type="entry name" value="Acyl_CoA_acyltransferase"/>
</dbReference>
<sequence>MSVLSQKSNGLELWVSENLKNWQPRPRPERKVLEGRTVRLEPLSSEKHGDGLFEASSVPDVDGRFAWLPDYPPQTRAALQPWLDQAEASEDPLFFTVIDKGSGKVAGRQTLMRIDPAYGVIEIGNIYWGPLISRKPAATEAQFLFMKYIFDELGYRRYEWKCNSRNEPSKRAADRFGFKFEGIFRQHLVVKGENRDTAWYSIIDKEWPALRRAYEAWLDPGNFDGDGRQKRRLEDFRAEFGA</sequence>
<evidence type="ECO:0000313" key="2">
    <source>
        <dbReference type="EMBL" id="CAH2403468.1"/>
    </source>
</evidence>
<proteinExistence type="predicted"/>
<comment type="caution">
    <text evidence="2">The sequence shown here is derived from an EMBL/GenBank/DDBJ whole genome shotgun (WGS) entry which is preliminary data.</text>
</comment>
<evidence type="ECO:0000313" key="3">
    <source>
        <dbReference type="Proteomes" id="UP001153050"/>
    </source>
</evidence>